<evidence type="ECO:0000313" key="3">
    <source>
        <dbReference type="Proteomes" id="UP001262889"/>
    </source>
</evidence>
<organism evidence="2 3">
    <name type="scientific">Autumnicola tepida</name>
    <dbReference type="NCBI Taxonomy" id="3075595"/>
    <lineage>
        <taxon>Bacteria</taxon>
        <taxon>Pseudomonadati</taxon>
        <taxon>Bacteroidota</taxon>
        <taxon>Flavobacteriia</taxon>
        <taxon>Flavobacteriales</taxon>
        <taxon>Flavobacteriaceae</taxon>
        <taxon>Autumnicola</taxon>
    </lineage>
</organism>
<evidence type="ECO:0000313" key="2">
    <source>
        <dbReference type="EMBL" id="MDT0644982.1"/>
    </source>
</evidence>
<dbReference type="Proteomes" id="UP001262889">
    <property type="component" value="Unassembled WGS sequence"/>
</dbReference>
<evidence type="ECO:0000256" key="1">
    <source>
        <dbReference type="SAM" id="MobiDB-lite"/>
    </source>
</evidence>
<comment type="caution">
    <text evidence="2">The sequence shown here is derived from an EMBL/GenBank/DDBJ whole genome shotgun (WGS) entry which is preliminary data.</text>
</comment>
<protein>
    <recommendedName>
        <fullName evidence="4">Transposase</fullName>
    </recommendedName>
</protein>
<gene>
    <name evidence="2" type="ORF">RM553_19270</name>
</gene>
<evidence type="ECO:0008006" key="4">
    <source>
        <dbReference type="Google" id="ProtNLM"/>
    </source>
</evidence>
<name>A0ABU3CFH4_9FLAO</name>
<dbReference type="RefSeq" id="WP_311536597.1">
    <property type="nucleotide sequence ID" value="NZ_JAVRHQ010000061.1"/>
</dbReference>
<reference evidence="2 3" key="1">
    <citation type="submission" date="2023-09" db="EMBL/GenBank/DDBJ databases">
        <authorList>
            <person name="Rey-Velasco X."/>
        </authorList>
    </citation>
    <scope>NUCLEOTIDE SEQUENCE [LARGE SCALE GENOMIC DNA]</scope>
    <source>
        <strain evidence="2 3">F363</strain>
    </source>
</reference>
<dbReference type="EMBL" id="JAVRHQ010000061">
    <property type="protein sequence ID" value="MDT0644982.1"/>
    <property type="molecule type" value="Genomic_DNA"/>
</dbReference>
<feature type="region of interest" description="Disordered" evidence="1">
    <location>
        <begin position="43"/>
        <end position="63"/>
    </location>
</feature>
<proteinExistence type="predicted"/>
<sequence>MNLSRKTNKENFIKACSIALDHGQYSYRFLKQVLENRMTDYQEEPQVKSLPAHGNIRGASFYK</sequence>
<keyword evidence="3" id="KW-1185">Reference proteome</keyword>
<accession>A0ABU3CFH4</accession>